<dbReference type="OrthoDB" id="3046318at2759"/>
<feature type="transmembrane region" description="Helical" evidence="2">
    <location>
        <begin position="134"/>
        <end position="156"/>
    </location>
</feature>
<evidence type="ECO:0000313" key="3">
    <source>
        <dbReference type="EMBL" id="KIY66219.1"/>
    </source>
</evidence>
<feature type="transmembrane region" description="Helical" evidence="2">
    <location>
        <begin position="23"/>
        <end position="46"/>
    </location>
</feature>
<evidence type="ECO:0000256" key="1">
    <source>
        <dbReference type="SAM" id="MobiDB-lite"/>
    </source>
</evidence>
<keyword evidence="2" id="KW-0472">Membrane</keyword>
<sequence>MSVPIGDVLVPPPPTFTATDEHFLTAFFALQLTGFISLALIVFTVFASSDVAKRNICWVNFMCAWLFSAVSYSLLVGQSIDWVPPHGLCMTQAVLVYTLPSLSACATLSLMIHVLISINAILATSHAPRTAPEWVIPVLATFPLASLGMAALPLYYGLREPHLVVRRDANLYCGIDNGIPGRVSAIVVAIIMLFCLCIEVTIVTKLVRNWENLRKRRRNRPLISLSIRILVFALLGVLAIGLALVFVFVKYHGPVINIILATLPVFAAIIFGSQQDIIDVWRALLHGRRPVKAEYSTGTSGLSQIPSHTHSRSQSHPYHDEREYQSHHVEMDDARSDIGMKHVRFPQEGQAPPSAVSYFDFPYPHPYSARAKEAQDDDSERGMAV</sequence>
<keyword evidence="2" id="KW-0812">Transmembrane</keyword>
<accession>A0A0D7B7U2</accession>
<proteinExistence type="predicted"/>
<dbReference type="AlphaFoldDB" id="A0A0D7B7U2"/>
<organism evidence="3 4">
    <name type="scientific">Cylindrobasidium torrendii FP15055 ss-10</name>
    <dbReference type="NCBI Taxonomy" id="1314674"/>
    <lineage>
        <taxon>Eukaryota</taxon>
        <taxon>Fungi</taxon>
        <taxon>Dikarya</taxon>
        <taxon>Basidiomycota</taxon>
        <taxon>Agaricomycotina</taxon>
        <taxon>Agaricomycetes</taxon>
        <taxon>Agaricomycetidae</taxon>
        <taxon>Agaricales</taxon>
        <taxon>Marasmiineae</taxon>
        <taxon>Physalacriaceae</taxon>
        <taxon>Cylindrobasidium</taxon>
    </lineage>
</organism>
<evidence type="ECO:0000256" key="2">
    <source>
        <dbReference type="SAM" id="Phobius"/>
    </source>
</evidence>
<feature type="transmembrane region" description="Helical" evidence="2">
    <location>
        <begin position="58"/>
        <end position="75"/>
    </location>
</feature>
<feature type="transmembrane region" description="Helical" evidence="2">
    <location>
        <begin position="185"/>
        <end position="207"/>
    </location>
</feature>
<feature type="region of interest" description="Disordered" evidence="1">
    <location>
        <begin position="295"/>
        <end position="323"/>
    </location>
</feature>
<gene>
    <name evidence="3" type="ORF">CYLTODRAFT_491641</name>
</gene>
<dbReference type="Proteomes" id="UP000054007">
    <property type="component" value="Unassembled WGS sequence"/>
</dbReference>
<dbReference type="EMBL" id="KN880561">
    <property type="protein sequence ID" value="KIY66219.1"/>
    <property type="molecule type" value="Genomic_DNA"/>
</dbReference>
<feature type="transmembrane region" description="Helical" evidence="2">
    <location>
        <begin position="95"/>
        <end position="122"/>
    </location>
</feature>
<name>A0A0D7B7U2_9AGAR</name>
<reference evidence="3 4" key="1">
    <citation type="journal article" date="2015" name="Fungal Genet. Biol.">
        <title>Evolution of novel wood decay mechanisms in Agaricales revealed by the genome sequences of Fistulina hepatica and Cylindrobasidium torrendii.</title>
        <authorList>
            <person name="Floudas D."/>
            <person name="Held B.W."/>
            <person name="Riley R."/>
            <person name="Nagy L.G."/>
            <person name="Koehler G."/>
            <person name="Ransdell A.S."/>
            <person name="Younus H."/>
            <person name="Chow J."/>
            <person name="Chiniquy J."/>
            <person name="Lipzen A."/>
            <person name="Tritt A."/>
            <person name="Sun H."/>
            <person name="Haridas S."/>
            <person name="LaButti K."/>
            <person name="Ohm R.A."/>
            <person name="Kues U."/>
            <person name="Blanchette R.A."/>
            <person name="Grigoriev I.V."/>
            <person name="Minto R.E."/>
            <person name="Hibbett D.S."/>
        </authorList>
    </citation>
    <scope>NUCLEOTIDE SEQUENCE [LARGE SCALE GENOMIC DNA]</scope>
    <source>
        <strain evidence="3 4">FP15055 ss-10</strain>
    </source>
</reference>
<feature type="transmembrane region" description="Helical" evidence="2">
    <location>
        <begin position="227"/>
        <end position="249"/>
    </location>
</feature>
<keyword evidence="4" id="KW-1185">Reference proteome</keyword>
<feature type="compositionally biased region" description="Polar residues" evidence="1">
    <location>
        <begin position="296"/>
        <end position="316"/>
    </location>
</feature>
<evidence type="ECO:0008006" key="5">
    <source>
        <dbReference type="Google" id="ProtNLM"/>
    </source>
</evidence>
<dbReference type="STRING" id="1314674.A0A0D7B7U2"/>
<keyword evidence="2" id="KW-1133">Transmembrane helix</keyword>
<feature type="transmembrane region" description="Helical" evidence="2">
    <location>
        <begin position="255"/>
        <end position="272"/>
    </location>
</feature>
<evidence type="ECO:0000313" key="4">
    <source>
        <dbReference type="Proteomes" id="UP000054007"/>
    </source>
</evidence>
<protein>
    <recommendedName>
        <fullName evidence="5">G-protein coupled receptors family 1 profile domain-containing protein</fullName>
    </recommendedName>
</protein>